<dbReference type="SMART" id="SM00855">
    <property type="entry name" value="PGAM"/>
    <property type="match status" value="1"/>
</dbReference>
<dbReference type="AlphaFoldDB" id="A0AAV9UT36"/>
<protein>
    <recommendedName>
        <fullName evidence="3">Phosphoglycerate mutase-like protein</fullName>
    </recommendedName>
</protein>
<evidence type="ECO:0008006" key="3">
    <source>
        <dbReference type="Google" id="ProtNLM"/>
    </source>
</evidence>
<dbReference type="EMBL" id="JAVHNQ010000005">
    <property type="protein sequence ID" value="KAK6346514.1"/>
    <property type="molecule type" value="Genomic_DNA"/>
</dbReference>
<dbReference type="Gene3D" id="3.40.50.1240">
    <property type="entry name" value="Phosphoglycerate mutase-like"/>
    <property type="match status" value="1"/>
</dbReference>
<dbReference type="SUPFAM" id="SSF53254">
    <property type="entry name" value="Phosphoglycerate mutase-like"/>
    <property type="match status" value="1"/>
</dbReference>
<proteinExistence type="predicted"/>
<name>A0AAV9UT36_9PEZI</name>
<gene>
    <name evidence="1" type="ORF">TWF696_006639</name>
</gene>
<sequence length="260" mass="29212">MPPRLVHLVRHAQGQHNVGWQHHIRDPVLTATGHAQCAALAASFPHHISVTHLIVSPLKRTLQTALESFHPLIRRLATQDIEWRIRIDPIFQETGDWECDIGTAVPGLLAFLADCANDYPEIKPYAEPGLLDFTPVHMYPDWPAKQGFYSGQGVVRRARAARRYLFDSYTDDEELLIVSHGGFLHYLSEDWDSYDDAAGTAWRNTEWRSYELIEGDKGEVLLNETAESIARRGKGVVDTAGQETEVHEVEAGGHHPHSEG</sequence>
<dbReference type="InterPro" id="IPR013078">
    <property type="entry name" value="His_Pase_superF_clade-1"/>
</dbReference>
<organism evidence="1 2">
    <name type="scientific">Orbilia brochopaga</name>
    <dbReference type="NCBI Taxonomy" id="3140254"/>
    <lineage>
        <taxon>Eukaryota</taxon>
        <taxon>Fungi</taxon>
        <taxon>Dikarya</taxon>
        <taxon>Ascomycota</taxon>
        <taxon>Pezizomycotina</taxon>
        <taxon>Orbiliomycetes</taxon>
        <taxon>Orbiliales</taxon>
        <taxon>Orbiliaceae</taxon>
        <taxon>Orbilia</taxon>
    </lineage>
</organism>
<dbReference type="PANTHER" id="PTHR48100:SF54">
    <property type="entry name" value="PHOSPHATASE SPAC5H10.03-RELATED"/>
    <property type="match status" value="1"/>
</dbReference>
<evidence type="ECO:0000313" key="1">
    <source>
        <dbReference type="EMBL" id="KAK6346514.1"/>
    </source>
</evidence>
<dbReference type="InterPro" id="IPR029033">
    <property type="entry name" value="His_PPase_superfam"/>
</dbReference>
<dbReference type="Pfam" id="PF00300">
    <property type="entry name" value="His_Phos_1"/>
    <property type="match status" value="2"/>
</dbReference>
<accession>A0AAV9UT36</accession>
<evidence type="ECO:0000313" key="2">
    <source>
        <dbReference type="Proteomes" id="UP001375240"/>
    </source>
</evidence>
<keyword evidence="2" id="KW-1185">Reference proteome</keyword>
<dbReference type="PANTHER" id="PTHR48100">
    <property type="entry name" value="BROAD-SPECIFICITY PHOSPHATASE YOR283W-RELATED"/>
    <property type="match status" value="1"/>
</dbReference>
<dbReference type="Proteomes" id="UP001375240">
    <property type="component" value="Unassembled WGS sequence"/>
</dbReference>
<dbReference type="InterPro" id="IPR050275">
    <property type="entry name" value="PGM_Phosphatase"/>
</dbReference>
<comment type="caution">
    <text evidence="1">The sequence shown here is derived from an EMBL/GenBank/DDBJ whole genome shotgun (WGS) entry which is preliminary data.</text>
</comment>
<dbReference type="GO" id="GO:0016791">
    <property type="term" value="F:phosphatase activity"/>
    <property type="evidence" value="ECO:0007669"/>
    <property type="project" value="TreeGrafter"/>
</dbReference>
<reference evidence="1 2" key="1">
    <citation type="submission" date="2019-10" db="EMBL/GenBank/DDBJ databases">
        <authorList>
            <person name="Palmer J.M."/>
        </authorList>
    </citation>
    <scope>NUCLEOTIDE SEQUENCE [LARGE SCALE GENOMIC DNA]</scope>
    <source>
        <strain evidence="1 2">TWF696</strain>
    </source>
</reference>
<dbReference type="GO" id="GO:0005737">
    <property type="term" value="C:cytoplasm"/>
    <property type="evidence" value="ECO:0007669"/>
    <property type="project" value="TreeGrafter"/>
</dbReference>
<dbReference type="CDD" id="cd07067">
    <property type="entry name" value="HP_PGM_like"/>
    <property type="match status" value="1"/>
</dbReference>